<keyword evidence="1" id="KW-0812">Transmembrane</keyword>
<proteinExistence type="predicted"/>
<organism evidence="2 3">
    <name type="scientific">Vibrio cholerae</name>
    <dbReference type="NCBI Taxonomy" id="666"/>
    <lineage>
        <taxon>Bacteria</taxon>
        <taxon>Pseudomonadati</taxon>
        <taxon>Pseudomonadota</taxon>
        <taxon>Gammaproteobacteria</taxon>
        <taxon>Vibrionales</taxon>
        <taxon>Vibrionaceae</taxon>
        <taxon>Vibrio</taxon>
    </lineage>
</organism>
<name>A0A655WPF2_VIBCL</name>
<evidence type="ECO:0000313" key="3">
    <source>
        <dbReference type="Proteomes" id="UP000046067"/>
    </source>
</evidence>
<evidence type="ECO:0000256" key="1">
    <source>
        <dbReference type="SAM" id="Phobius"/>
    </source>
</evidence>
<sequence>MWGENRRGFMIAVLQYTSDVSNILLLTFAGTIMEPSMFVNFCDKPTINRRNLRLKHPQSIASTPSMVFSLQ</sequence>
<evidence type="ECO:0000313" key="2">
    <source>
        <dbReference type="EMBL" id="CSB95304.1"/>
    </source>
</evidence>
<dbReference type="AlphaFoldDB" id="A0A655WPF2"/>
<dbReference type="EMBL" id="CWQJ01000007">
    <property type="protein sequence ID" value="CSB95304.1"/>
    <property type="molecule type" value="Genomic_DNA"/>
</dbReference>
<keyword evidence="1" id="KW-0472">Membrane</keyword>
<gene>
    <name evidence="2" type="ORF">ERS013201_01383</name>
</gene>
<reference evidence="2 3" key="1">
    <citation type="submission" date="2015-07" db="EMBL/GenBank/DDBJ databases">
        <authorList>
            <consortium name="Pathogen Informatics"/>
        </authorList>
    </citation>
    <scope>NUCLEOTIDE SEQUENCE [LARGE SCALE GENOMIC DNA]</scope>
    <source>
        <strain evidence="2 3">A325</strain>
    </source>
</reference>
<protein>
    <submittedName>
        <fullName evidence="2">Uncharacterized protein</fullName>
    </submittedName>
</protein>
<feature type="transmembrane region" description="Helical" evidence="1">
    <location>
        <begin position="20"/>
        <end position="42"/>
    </location>
</feature>
<dbReference type="Proteomes" id="UP000046067">
    <property type="component" value="Unassembled WGS sequence"/>
</dbReference>
<accession>A0A655WPF2</accession>
<keyword evidence="1" id="KW-1133">Transmembrane helix</keyword>